<evidence type="ECO:0000313" key="1">
    <source>
        <dbReference type="EMBL" id="KAK8894658.1"/>
    </source>
</evidence>
<dbReference type="EMBL" id="JAPFFF010000003">
    <property type="protein sequence ID" value="KAK8894658.1"/>
    <property type="molecule type" value="Genomic_DNA"/>
</dbReference>
<accession>A0ABR2KUD0</accession>
<evidence type="ECO:0000313" key="2">
    <source>
        <dbReference type="Proteomes" id="UP001470230"/>
    </source>
</evidence>
<name>A0ABR2KUD0_9EUKA</name>
<gene>
    <name evidence="1" type="ORF">M9Y10_023095</name>
</gene>
<comment type="caution">
    <text evidence="1">The sequence shown here is derived from an EMBL/GenBank/DDBJ whole genome shotgun (WGS) entry which is preliminary data.</text>
</comment>
<protein>
    <submittedName>
        <fullName evidence="1">Uncharacterized protein</fullName>
    </submittedName>
</protein>
<sequence length="991" mass="114453">MIACFFVLALSTIPKQYQQLANQALKDSQKKIPRELREETKYPGEYESSNYHFKLLKTLTSSNTNDIKGFATDGSHCAIIKRKYFKLQNNFIFFEPKSQTFYKLDHVIASENNVLIYNSIETNIFNIMTNFELRSNLRSPRGINNPNTFLDVPIKWDLKTNRPELEKFNDTEIEIGFGTKAKISMDTILRFNSILDVKMATSIQLESLIGGELIIPDDTEKEFSDYQFYEFSIELPNLNLSMDFMGIQISLVFNFNFDVEMTDMVVEIPVGFDLFKGYKMIASKYFEISKYSKVNPDWKIELISLPEINTISDVAKSVTSSSFSAKFQVKPYFTLDVNIASINMTLEIGLEIPFIFDFAYNTEKCMFPYVTAMITFPFQMYYHFSGLSLSFEIEFLDISDSIEIIEECGDEKLLIVVSFGPFCIGGSETFMEGSDSFIQDASKTAYHITTTNFYETRREGIEPVNKQIIFSIRENGDYSPIIEQRFHPYSFYDKNQSNDVIMIVEGIPEEGVLQWNLNYKDSSTGFGYIGNSYATVNFSDLILENNHTKEILVSIVKNFDDPEQDITYFTTTLEKCQTIQPGKVFIRKWKYVSFLPYPENNVKYSMIYFTQEGKLFTNKATFLSSSMANLDFAQVGDYVETDESYNIHLDNLYTIVDSFTADIDIYLNYEFNNETRKVHLGSYFVPELENATYYSAELMGLDEISFDCLIPRSMNANVSVSGKIYYTTSKTLVDIDEQILFENDDMSEKEIYLTDGTIGVFNAHKITPSITADCSAHEEGITPSQEILAETFEIVDINMSNSISIHFRENEMFKLLRISIPERFYNTYLGIITPLGNIFRFLYKEKRTTYNDNFFFFNVSSNEHIDIPIRRNDKIDNSYRFQLEFFKLGSSELVILDNTQGWDIEFDDDEIQRAFVIPTFKGSSSILFKGIKNGNNRTDHFINLDSKTCLYFLNYTKEFIGNCTIFLSYSYISDSQPSIAIDLSYMEPLFS</sequence>
<proteinExistence type="predicted"/>
<reference evidence="1 2" key="1">
    <citation type="submission" date="2024-04" db="EMBL/GenBank/DDBJ databases">
        <title>Tritrichomonas musculus Genome.</title>
        <authorList>
            <person name="Alves-Ferreira E."/>
            <person name="Grigg M."/>
            <person name="Lorenzi H."/>
            <person name="Galac M."/>
        </authorList>
    </citation>
    <scope>NUCLEOTIDE SEQUENCE [LARGE SCALE GENOMIC DNA]</scope>
    <source>
        <strain evidence="1 2">EAF2021</strain>
    </source>
</reference>
<keyword evidence="2" id="KW-1185">Reference proteome</keyword>
<organism evidence="1 2">
    <name type="scientific">Tritrichomonas musculus</name>
    <dbReference type="NCBI Taxonomy" id="1915356"/>
    <lineage>
        <taxon>Eukaryota</taxon>
        <taxon>Metamonada</taxon>
        <taxon>Parabasalia</taxon>
        <taxon>Tritrichomonadida</taxon>
        <taxon>Tritrichomonadidae</taxon>
        <taxon>Tritrichomonas</taxon>
    </lineage>
</organism>
<dbReference type="Proteomes" id="UP001470230">
    <property type="component" value="Unassembled WGS sequence"/>
</dbReference>